<dbReference type="SFLD" id="SFLDG01148">
    <property type="entry name" value="Xi_(cytGST)"/>
    <property type="match status" value="1"/>
</dbReference>
<dbReference type="InterPro" id="IPR036282">
    <property type="entry name" value="Glutathione-S-Trfase_C_sf"/>
</dbReference>
<dbReference type="Proteomes" id="UP001595075">
    <property type="component" value="Unassembled WGS sequence"/>
</dbReference>
<evidence type="ECO:0000313" key="2">
    <source>
        <dbReference type="EMBL" id="KAL2063185.1"/>
    </source>
</evidence>
<dbReference type="PROSITE" id="PS50405">
    <property type="entry name" value="GST_CTER"/>
    <property type="match status" value="1"/>
</dbReference>
<dbReference type="InterPro" id="IPR004045">
    <property type="entry name" value="Glutathione_S-Trfase_N"/>
</dbReference>
<dbReference type="PANTHER" id="PTHR32419">
    <property type="entry name" value="GLUTATHIONYL-HYDROQUINONE REDUCTASE"/>
    <property type="match status" value="1"/>
</dbReference>
<dbReference type="SUPFAM" id="SSF47616">
    <property type="entry name" value="GST C-terminal domain-like"/>
    <property type="match status" value="1"/>
</dbReference>
<gene>
    <name evidence="2" type="ORF">VTL71DRAFT_6257</name>
</gene>
<dbReference type="InterPro" id="IPR036249">
    <property type="entry name" value="Thioredoxin-like_sf"/>
</dbReference>
<dbReference type="CDD" id="cd03190">
    <property type="entry name" value="GST_C_Omega_like"/>
    <property type="match status" value="1"/>
</dbReference>
<dbReference type="Pfam" id="PF13410">
    <property type="entry name" value="GST_C_2"/>
    <property type="match status" value="1"/>
</dbReference>
<feature type="domain" description="GST C-terminal" evidence="1">
    <location>
        <begin position="174"/>
        <end position="318"/>
    </location>
</feature>
<dbReference type="PIRSF" id="PIRSF015753">
    <property type="entry name" value="GST"/>
    <property type="match status" value="1"/>
</dbReference>
<dbReference type="Gene3D" id="1.20.1050.10">
    <property type="match status" value="1"/>
</dbReference>
<accession>A0ABR4C002</accession>
<evidence type="ECO:0000259" key="1">
    <source>
        <dbReference type="PROSITE" id="PS50405"/>
    </source>
</evidence>
<protein>
    <recommendedName>
        <fullName evidence="1">GST C-terminal domain-containing protein</fullName>
    </recommendedName>
</protein>
<dbReference type="SUPFAM" id="SSF52833">
    <property type="entry name" value="Thioredoxin-like"/>
    <property type="match status" value="1"/>
</dbReference>
<evidence type="ECO:0000313" key="3">
    <source>
        <dbReference type="Proteomes" id="UP001595075"/>
    </source>
</evidence>
<dbReference type="EMBL" id="JAZHXI010000016">
    <property type="protein sequence ID" value="KAL2063185.1"/>
    <property type="molecule type" value="Genomic_DNA"/>
</dbReference>
<dbReference type="InterPro" id="IPR047047">
    <property type="entry name" value="GST_Omega-like_C"/>
</dbReference>
<dbReference type="Gene3D" id="3.40.30.10">
    <property type="entry name" value="Glutaredoxin"/>
    <property type="match status" value="1"/>
</dbReference>
<organism evidence="2 3">
    <name type="scientific">Oculimacula yallundae</name>
    <dbReference type="NCBI Taxonomy" id="86028"/>
    <lineage>
        <taxon>Eukaryota</taxon>
        <taxon>Fungi</taxon>
        <taxon>Dikarya</taxon>
        <taxon>Ascomycota</taxon>
        <taxon>Pezizomycotina</taxon>
        <taxon>Leotiomycetes</taxon>
        <taxon>Helotiales</taxon>
        <taxon>Ploettnerulaceae</taxon>
        <taxon>Oculimacula</taxon>
    </lineage>
</organism>
<name>A0ABR4C002_9HELO</name>
<dbReference type="Pfam" id="PF13409">
    <property type="entry name" value="GST_N_2"/>
    <property type="match status" value="1"/>
</dbReference>
<dbReference type="InterPro" id="IPR016639">
    <property type="entry name" value="GST_Omega/GSH"/>
</dbReference>
<dbReference type="SFLD" id="SFLDS00019">
    <property type="entry name" value="Glutathione_Transferase_(cytos"/>
    <property type="match status" value="1"/>
</dbReference>
<reference evidence="2 3" key="1">
    <citation type="journal article" date="2024" name="Commun. Biol.">
        <title>Comparative genomic analysis of thermophilic fungi reveals convergent evolutionary adaptations and gene losses.</title>
        <authorList>
            <person name="Steindorff A.S."/>
            <person name="Aguilar-Pontes M.V."/>
            <person name="Robinson A.J."/>
            <person name="Andreopoulos B."/>
            <person name="LaButti K."/>
            <person name="Kuo A."/>
            <person name="Mondo S."/>
            <person name="Riley R."/>
            <person name="Otillar R."/>
            <person name="Haridas S."/>
            <person name="Lipzen A."/>
            <person name="Grimwood J."/>
            <person name="Schmutz J."/>
            <person name="Clum A."/>
            <person name="Reid I.D."/>
            <person name="Moisan M.C."/>
            <person name="Butler G."/>
            <person name="Nguyen T.T.M."/>
            <person name="Dewar K."/>
            <person name="Conant G."/>
            <person name="Drula E."/>
            <person name="Henrissat B."/>
            <person name="Hansel C."/>
            <person name="Singer S."/>
            <person name="Hutchinson M.I."/>
            <person name="de Vries R.P."/>
            <person name="Natvig D.O."/>
            <person name="Powell A.J."/>
            <person name="Tsang A."/>
            <person name="Grigoriev I.V."/>
        </authorList>
    </citation>
    <scope>NUCLEOTIDE SEQUENCE [LARGE SCALE GENOMIC DNA]</scope>
    <source>
        <strain evidence="2 3">CBS 494.80</strain>
    </source>
</reference>
<comment type="caution">
    <text evidence="2">The sequence shown here is derived from an EMBL/GenBank/DDBJ whole genome shotgun (WGS) entry which is preliminary data.</text>
</comment>
<proteinExistence type="predicted"/>
<dbReference type="InterPro" id="IPR040079">
    <property type="entry name" value="Glutathione_S-Trfase"/>
</dbReference>
<dbReference type="PANTHER" id="PTHR32419:SF25">
    <property type="entry name" value="GLUTATHIONE S-TRANSFERASE (EUROFUNG)"/>
    <property type="match status" value="1"/>
</dbReference>
<dbReference type="SFLD" id="SFLDG01206">
    <property type="entry name" value="Xi.1"/>
    <property type="match status" value="1"/>
</dbReference>
<keyword evidence="3" id="KW-1185">Reference proteome</keyword>
<dbReference type="InterPro" id="IPR010987">
    <property type="entry name" value="Glutathione-S-Trfase_C-like"/>
</dbReference>
<sequence length="326" mass="37397">MTDPSGKATKESIYNIEKENGTFKRQVSSFRSWISAEPGAQFPPESDRYVLYINLGCPWASRANLVRTLKGLEDIIQVVILDWELFPEGWSFTGRDGTHPADPLYGFTRLSQLYLKAEPNYSARFTVPVLWDKKTETMVSNESSEIIRMFYSAFDDLIPAERRESAKSNGGLLPPRLLREIDEMNSWIYDTINNGVYKAGFADTQEAYETHVLALFKSLDRVEDILAKSNGKYLFGDQLTDADIRLFPTIVRFDVAYHTLFMCNLKMIRYDYPCIQKWLVGLYWDESEETKGAFRKSTNFDAIKKGYAHTPRKQHTPIGPAVNMLS</sequence>